<evidence type="ECO:0000313" key="14">
    <source>
        <dbReference type="Proteomes" id="UP000249130"/>
    </source>
</evidence>
<keyword evidence="6" id="KW-0479">Metal-binding</keyword>
<evidence type="ECO:0000256" key="4">
    <source>
        <dbReference type="ARBA" id="ARBA00011738"/>
    </source>
</evidence>
<dbReference type="AlphaFoldDB" id="A0A327KYL8"/>
<evidence type="ECO:0000256" key="3">
    <source>
        <dbReference type="ARBA" id="ARBA00009406"/>
    </source>
</evidence>
<dbReference type="GO" id="GO:0046872">
    <property type="term" value="F:metal ion binding"/>
    <property type="evidence" value="ECO:0007669"/>
    <property type="project" value="UniProtKB-KW"/>
</dbReference>
<evidence type="ECO:0000256" key="5">
    <source>
        <dbReference type="ARBA" id="ARBA00022679"/>
    </source>
</evidence>
<dbReference type="RefSeq" id="WP_111420017.1">
    <property type="nucleotide sequence ID" value="NZ_NPEX01000105.1"/>
</dbReference>
<comment type="similarity">
    <text evidence="3">Belongs to the NMT1/THI5 family.</text>
</comment>
<comment type="caution">
    <text evidence="13">The sequence shown here is derived from an EMBL/GenBank/DDBJ whole genome shotgun (WGS) entry which is preliminary data.</text>
</comment>
<comment type="function">
    <text evidence="1">Responsible for the formation of the pyrimidine heterocycle in the thiamine biosynthesis pathway. Catalyzes the formation of hydroxymethylpyrimidine phosphate (HMP-P) from histidine and pyridoxal phosphate (PLP). The protein uses PLP and the active site histidine to form HMP-P, generating an inactive enzyme. The enzyme can only undergo a single turnover, which suggests it is a suicide enzyme.</text>
</comment>
<protein>
    <recommendedName>
        <fullName evidence="10">Thiamine pyrimidine synthase</fullName>
    </recommendedName>
</protein>
<evidence type="ECO:0000256" key="11">
    <source>
        <dbReference type="ARBA" id="ARBA00048179"/>
    </source>
</evidence>
<dbReference type="EMBL" id="NPEX01000105">
    <property type="protein sequence ID" value="RAI43124.1"/>
    <property type="molecule type" value="Genomic_DNA"/>
</dbReference>
<reference evidence="13 14" key="1">
    <citation type="submission" date="2017-07" db="EMBL/GenBank/DDBJ databases">
        <title>Draft Genome Sequences of Select Purple Nonsulfur Bacteria.</title>
        <authorList>
            <person name="Lasarre B."/>
            <person name="Mckinlay J.B."/>
        </authorList>
    </citation>
    <scope>NUCLEOTIDE SEQUENCE [LARGE SCALE GENOMIC DNA]</scope>
    <source>
        <strain evidence="13 14">DSM 5909</strain>
    </source>
</reference>
<dbReference type="OrthoDB" id="9815602at2"/>
<accession>A0A327KYL8</accession>
<comment type="subunit">
    <text evidence="4">Homodimer.</text>
</comment>
<comment type="pathway">
    <text evidence="2">Cofactor biosynthesis; thiamine diphosphate biosynthesis.</text>
</comment>
<keyword evidence="5" id="KW-0808">Transferase</keyword>
<dbReference type="PANTHER" id="PTHR31528">
    <property type="entry name" value="4-AMINO-5-HYDROXYMETHYL-2-METHYLPYRIMIDINE PHOSPHATE SYNTHASE THI11-RELATED"/>
    <property type="match status" value="1"/>
</dbReference>
<keyword evidence="9" id="KW-0408">Iron</keyword>
<keyword evidence="8" id="KW-0784">Thiamine biosynthesis</keyword>
<comment type="catalytic activity">
    <reaction evidence="11">
        <text>N(6)-(pyridoxal phosphate)-L-lysyl-[4-amino-5-hydroxymethyl-2-methylpyrimidine phosphate synthase] + L-histidyl-[4-amino-5-hydroxymethyl-2-methylpyrimidine phosphate synthase] + 2 Fe(3+) + 4 H2O = L-lysyl-[4-amino-5-hydroxymethyl-2-methylpyrimidine phosphate synthase] + (2S)-2-amino-5-hydroxy-4-oxopentanoyl-[4-amino-5-hydroxymethyl-2-methylpyrimidine phosphate synthase] + 4-amino-2-methyl-5-(phosphooxymethyl)pyrimidine + 3-oxopropanoate + 2 Fe(2+) + 2 H(+)</text>
        <dbReference type="Rhea" id="RHEA:65756"/>
        <dbReference type="Rhea" id="RHEA-COMP:16892"/>
        <dbReference type="Rhea" id="RHEA-COMP:16893"/>
        <dbReference type="Rhea" id="RHEA-COMP:16894"/>
        <dbReference type="Rhea" id="RHEA-COMP:16895"/>
        <dbReference type="ChEBI" id="CHEBI:15377"/>
        <dbReference type="ChEBI" id="CHEBI:15378"/>
        <dbReference type="ChEBI" id="CHEBI:29033"/>
        <dbReference type="ChEBI" id="CHEBI:29034"/>
        <dbReference type="ChEBI" id="CHEBI:29969"/>
        <dbReference type="ChEBI" id="CHEBI:29979"/>
        <dbReference type="ChEBI" id="CHEBI:33190"/>
        <dbReference type="ChEBI" id="CHEBI:58354"/>
        <dbReference type="ChEBI" id="CHEBI:143915"/>
        <dbReference type="ChEBI" id="CHEBI:157692"/>
    </reaction>
    <physiologicalReaction direction="left-to-right" evidence="11">
        <dbReference type="Rhea" id="RHEA:65757"/>
    </physiologicalReaction>
</comment>
<dbReference type="InterPro" id="IPR015168">
    <property type="entry name" value="SsuA/THI5"/>
</dbReference>
<evidence type="ECO:0000256" key="1">
    <source>
        <dbReference type="ARBA" id="ARBA00003469"/>
    </source>
</evidence>
<dbReference type="SUPFAM" id="SSF53850">
    <property type="entry name" value="Periplasmic binding protein-like II"/>
    <property type="match status" value="1"/>
</dbReference>
<evidence type="ECO:0000256" key="7">
    <source>
        <dbReference type="ARBA" id="ARBA00022898"/>
    </source>
</evidence>
<evidence type="ECO:0000259" key="12">
    <source>
        <dbReference type="Pfam" id="PF09084"/>
    </source>
</evidence>
<dbReference type="PANTHER" id="PTHR31528:SF1">
    <property type="entry name" value="4-AMINO-5-HYDROXYMETHYL-2-METHYLPYRIMIDINE PHOSPHATE SYNTHASE THI11-RELATED"/>
    <property type="match status" value="1"/>
</dbReference>
<dbReference type="Pfam" id="PF09084">
    <property type="entry name" value="NMT1"/>
    <property type="match status" value="1"/>
</dbReference>
<name>A0A327KYL8_9BRAD</name>
<evidence type="ECO:0000256" key="2">
    <source>
        <dbReference type="ARBA" id="ARBA00004948"/>
    </source>
</evidence>
<evidence type="ECO:0000256" key="10">
    <source>
        <dbReference type="ARBA" id="ARBA00033171"/>
    </source>
</evidence>
<evidence type="ECO:0000256" key="8">
    <source>
        <dbReference type="ARBA" id="ARBA00022977"/>
    </source>
</evidence>
<dbReference type="GO" id="GO:0016740">
    <property type="term" value="F:transferase activity"/>
    <property type="evidence" value="ECO:0007669"/>
    <property type="project" value="UniProtKB-KW"/>
</dbReference>
<keyword evidence="7" id="KW-0663">Pyridoxal phosphate</keyword>
<evidence type="ECO:0000256" key="6">
    <source>
        <dbReference type="ARBA" id="ARBA00022723"/>
    </source>
</evidence>
<gene>
    <name evidence="13" type="ORF">CH341_15980</name>
</gene>
<organism evidence="13 14">
    <name type="scientific">Rhodoplanes roseus</name>
    <dbReference type="NCBI Taxonomy" id="29409"/>
    <lineage>
        <taxon>Bacteria</taxon>
        <taxon>Pseudomonadati</taxon>
        <taxon>Pseudomonadota</taxon>
        <taxon>Alphaproteobacteria</taxon>
        <taxon>Hyphomicrobiales</taxon>
        <taxon>Nitrobacteraceae</taxon>
        <taxon>Rhodoplanes</taxon>
    </lineage>
</organism>
<dbReference type="GO" id="GO:0009228">
    <property type="term" value="P:thiamine biosynthetic process"/>
    <property type="evidence" value="ECO:0007669"/>
    <property type="project" value="UniProtKB-KW"/>
</dbReference>
<proteinExistence type="inferred from homology"/>
<sequence>MTAWLRTAPTIAILTIATLLGFGSSAFAQKVRLTLDFALQGQQSPFILAVEGGYFSRAGVDVVVERGYGSADAITKVASGAYDMAFADIGAMIQFNGKQHAAKVISVFQIYDIAPMTVLSLAKSGIKTPADLAGKRIAAPPGSSTRVMFPLLATATGLDMSTIKWLDVTPQLRETLLVQGQADATTALVTDLAGLAHLGISEKDLTIMRYGDFGVPLYGHAVLTTPEFAEKNPETVKKVLVAVAQAWRDSIADPGKAIDALKKRNPLAEETVERKRLQDVIDWGIVTERTKRDGLGAVDPARMTETIAMVAKAFSLEPMSAAVTYRPDFLPPAEMRRLPK</sequence>
<dbReference type="Gene3D" id="3.40.190.10">
    <property type="entry name" value="Periplasmic binding protein-like II"/>
    <property type="match status" value="2"/>
</dbReference>
<feature type="domain" description="SsuA/THI5-like" evidence="12">
    <location>
        <begin position="43"/>
        <end position="257"/>
    </location>
</feature>
<evidence type="ECO:0000313" key="13">
    <source>
        <dbReference type="EMBL" id="RAI43124.1"/>
    </source>
</evidence>
<dbReference type="InterPro" id="IPR027939">
    <property type="entry name" value="NMT1/THI5"/>
</dbReference>
<keyword evidence="14" id="KW-1185">Reference proteome</keyword>
<evidence type="ECO:0000256" key="9">
    <source>
        <dbReference type="ARBA" id="ARBA00023004"/>
    </source>
</evidence>
<dbReference type="Proteomes" id="UP000249130">
    <property type="component" value="Unassembled WGS sequence"/>
</dbReference>